<dbReference type="RefSeq" id="WP_192794443.1">
    <property type="nucleotide sequence ID" value="NZ_JADBEK010000001.1"/>
</dbReference>
<evidence type="ECO:0000313" key="1">
    <source>
        <dbReference type="EMBL" id="MBE1585353.1"/>
    </source>
</evidence>
<dbReference type="Proteomes" id="UP000633509">
    <property type="component" value="Unassembled WGS sequence"/>
</dbReference>
<gene>
    <name evidence="1" type="ORF">H4W80_003611</name>
</gene>
<dbReference type="EMBL" id="JADBEK010000001">
    <property type="protein sequence ID" value="MBE1585353.1"/>
    <property type="molecule type" value="Genomic_DNA"/>
</dbReference>
<sequence>MLAAAARLAVPPPTAVSIDSGHLGAGCGSWTATPADLALTLDGVRVIERTSV</sequence>
<reference evidence="1 2" key="1">
    <citation type="submission" date="2020-10" db="EMBL/GenBank/DDBJ databases">
        <title>Sequencing the genomes of 1000 actinobacteria strains.</title>
        <authorList>
            <person name="Klenk H.-P."/>
        </authorList>
    </citation>
    <scope>NUCLEOTIDE SEQUENCE [LARGE SCALE GENOMIC DNA]</scope>
    <source>
        <strain evidence="1 2">DSM 43173</strain>
    </source>
</reference>
<organism evidence="1 2">
    <name type="scientific">Nonomuraea angiospora</name>
    <dbReference type="NCBI Taxonomy" id="46172"/>
    <lineage>
        <taxon>Bacteria</taxon>
        <taxon>Bacillati</taxon>
        <taxon>Actinomycetota</taxon>
        <taxon>Actinomycetes</taxon>
        <taxon>Streptosporangiales</taxon>
        <taxon>Streptosporangiaceae</taxon>
        <taxon>Nonomuraea</taxon>
    </lineage>
</organism>
<keyword evidence="2" id="KW-1185">Reference proteome</keyword>
<evidence type="ECO:0000313" key="2">
    <source>
        <dbReference type="Proteomes" id="UP000633509"/>
    </source>
</evidence>
<comment type="caution">
    <text evidence="1">The sequence shown here is derived from an EMBL/GenBank/DDBJ whole genome shotgun (WGS) entry which is preliminary data.</text>
</comment>
<name>A0ABR9LXI4_9ACTN</name>
<proteinExistence type="predicted"/>
<protein>
    <submittedName>
        <fullName evidence="1">Uncharacterized protein</fullName>
    </submittedName>
</protein>
<accession>A0ABR9LXI4</accession>